<evidence type="ECO:0000313" key="3">
    <source>
        <dbReference type="Proteomes" id="UP001231189"/>
    </source>
</evidence>
<accession>A0AAD8WVD1</accession>
<keyword evidence="3" id="KW-1185">Reference proteome</keyword>
<gene>
    <name evidence="2" type="ORF">QYE76_042692</name>
</gene>
<dbReference type="SUPFAM" id="SSF51197">
    <property type="entry name" value="Clavaminate synthase-like"/>
    <property type="match status" value="1"/>
</dbReference>
<feature type="region of interest" description="Disordered" evidence="1">
    <location>
        <begin position="16"/>
        <end position="48"/>
    </location>
</feature>
<evidence type="ECO:0008006" key="4">
    <source>
        <dbReference type="Google" id="ProtNLM"/>
    </source>
</evidence>
<sequence>MENLLSSTLSHSTLPEHFVFPADQRPPASTRTVSPRHRPLPRPRRDLPTISLLNRPGRRVVMQVVNHGVSAEAIRDMEAVCESSSAAGGGQGALYSEDTGKSNRLFSSTTEVVEKFVEPTRGVGMELLRLLCEGMGLRPDY</sequence>
<dbReference type="Proteomes" id="UP001231189">
    <property type="component" value="Unassembled WGS sequence"/>
</dbReference>
<reference evidence="2" key="1">
    <citation type="submission" date="2023-07" db="EMBL/GenBank/DDBJ databases">
        <title>A chromosome-level genome assembly of Lolium multiflorum.</title>
        <authorList>
            <person name="Chen Y."/>
            <person name="Copetti D."/>
            <person name="Kolliker R."/>
            <person name="Studer B."/>
        </authorList>
    </citation>
    <scope>NUCLEOTIDE SEQUENCE</scope>
    <source>
        <strain evidence="2">02402/16</strain>
        <tissue evidence="2">Leaf</tissue>
    </source>
</reference>
<evidence type="ECO:0000256" key="1">
    <source>
        <dbReference type="SAM" id="MobiDB-lite"/>
    </source>
</evidence>
<protein>
    <recommendedName>
        <fullName evidence="4">Non-haem dioxygenase N-terminal domain-containing protein</fullName>
    </recommendedName>
</protein>
<organism evidence="2 3">
    <name type="scientific">Lolium multiflorum</name>
    <name type="common">Italian ryegrass</name>
    <name type="synonym">Lolium perenne subsp. multiflorum</name>
    <dbReference type="NCBI Taxonomy" id="4521"/>
    <lineage>
        <taxon>Eukaryota</taxon>
        <taxon>Viridiplantae</taxon>
        <taxon>Streptophyta</taxon>
        <taxon>Embryophyta</taxon>
        <taxon>Tracheophyta</taxon>
        <taxon>Spermatophyta</taxon>
        <taxon>Magnoliopsida</taxon>
        <taxon>Liliopsida</taxon>
        <taxon>Poales</taxon>
        <taxon>Poaceae</taxon>
        <taxon>BOP clade</taxon>
        <taxon>Pooideae</taxon>
        <taxon>Poodae</taxon>
        <taxon>Poeae</taxon>
        <taxon>Poeae Chloroplast Group 2 (Poeae type)</taxon>
        <taxon>Loliodinae</taxon>
        <taxon>Loliinae</taxon>
        <taxon>Lolium</taxon>
    </lineage>
</organism>
<comment type="caution">
    <text evidence="2">The sequence shown here is derived from an EMBL/GenBank/DDBJ whole genome shotgun (WGS) entry which is preliminary data.</text>
</comment>
<dbReference type="EMBL" id="JAUUTY010000002">
    <property type="protein sequence ID" value="KAK1681844.1"/>
    <property type="molecule type" value="Genomic_DNA"/>
</dbReference>
<dbReference type="AlphaFoldDB" id="A0AAD8WVD1"/>
<proteinExistence type="predicted"/>
<evidence type="ECO:0000313" key="2">
    <source>
        <dbReference type="EMBL" id="KAK1681844.1"/>
    </source>
</evidence>
<name>A0AAD8WVD1_LOLMU</name>